<accession>A0A4Z2GUJ3</accession>
<proteinExistence type="predicted"/>
<dbReference type="InterPro" id="IPR047574">
    <property type="entry name" value="AD"/>
</dbReference>
<organism evidence="13 14">
    <name type="scientific">Liparis tanakae</name>
    <name type="common">Tanaka's snailfish</name>
    <dbReference type="NCBI Taxonomy" id="230148"/>
    <lineage>
        <taxon>Eukaryota</taxon>
        <taxon>Metazoa</taxon>
        <taxon>Chordata</taxon>
        <taxon>Craniata</taxon>
        <taxon>Vertebrata</taxon>
        <taxon>Euteleostomi</taxon>
        <taxon>Actinopterygii</taxon>
        <taxon>Neopterygii</taxon>
        <taxon>Teleostei</taxon>
        <taxon>Neoteleostei</taxon>
        <taxon>Acanthomorphata</taxon>
        <taxon>Eupercaria</taxon>
        <taxon>Perciformes</taxon>
        <taxon>Cottioidei</taxon>
        <taxon>Cottales</taxon>
        <taxon>Liparidae</taxon>
        <taxon>Liparis</taxon>
    </lineage>
</organism>
<evidence type="ECO:0000259" key="12">
    <source>
        <dbReference type="PROSITE" id="PS52001"/>
    </source>
</evidence>
<comment type="caution">
    <text evidence="13">The sequence shown here is derived from an EMBL/GenBank/DDBJ whole genome shotgun (WGS) entry which is preliminary data.</text>
</comment>
<dbReference type="Gene3D" id="2.30.30.100">
    <property type="match status" value="1"/>
</dbReference>
<dbReference type="InterPro" id="IPR046856">
    <property type="entry name" value="Gemin6_C"/>
</dbReference>
<dbReference type="CDD" id="cd11676">
    <property type="entry name" value="Gemin6"/>
    <property type="match status" value="1"/>
</dbReference>
<keyword evidence="14" id="KW-1185">Reference proteome</keyword>
<dbReference type="GO" id="GO:0032797">
    <property type="term" value="C:SMN complex"/>
    <property type="evidence" value="ECO:0007669"/>
    <property type="project" value="TreeGrafter"/>
</dbReference>
<dbReference type="PANTHER" id="PTHR14710">
    <property type="entry name" value="GEM-ASSOCIATED PROTEIN 6"/>
    <property type="match status" value="1"/>
</dbReference>
<evidence type="ECO:0000256" key="9">
    <source>
        <dbReference type="ARBA" id="ARBA00059373"/>
    </source>
</evidence>
<keyword evidence="4" id="KW-0597">Phosphoprotein</keyword>
<dbReference type="AlphaFoldDB" id="A0A4Z2GUJ3"/>
<dbReference type="PANTHER" id="PTHR14710:SF2">
    <property type="entry name" value="GEM-ASSOCIATED PROTEIN 6"/>
    <property type="match status" value="1"/>
</dbReference>
<evidence type="ECO:0000256" key="7">
    <source>
        <dbReference type="ARBA" id="ARBA00023242"/>
    </source>
</evidence>
<dbReference type="Pfam" id="PF20417">
    <property type="entry name" value="Gemin6_C"/>
    <property type="match status" value="1"/>
</dbReference>
<evidence type="ECO:0000256" key="10">
    <source>
        <dbReference type="ARBA" id="ARBA00065613"/>
    </source>
</evidence>
<dbReference type="Pfam" id="PF06372">
    <property type="entry name" value="Gemin6"/>
    <property type="match status" value="1"/>
</dbReference>
<feature type="domain" description="AD" evidence="12">
    <location>
        <begin position="74"/>
        <end position="169"/>
    </location>
</feature>
<evidence type="ECO:0000313" key="14">
    <source>
        <dbReference type="Proteomes" id="UP000314294"/>
    </source>
</evidence>
<evidence type="ECO:0000256" key="5">
    <source>
        <dbReference type="ARBA" id="ARBA00022664"/>
    </source>
</evidence>
<reference evidence="13 14" key="1">
    <citation type="submission" date="2019-03" db="EMBL/GenBank/DDBJ databases">
        <title>First draft genome of Liparis tanakae, snailfish: a comprehensive survey of snailfish specific genes.</title>
        <authorList>
            <person name="Kim W."/>
            <person name="Song I."/>
            <person name="Jeong J.-H."/>
            <person name="Kim D."/>
            <person name="Kim S."/>
            <person name="Ryu S."/>
            <person name="Song J.Y."/>
            <person name="Lee S.K."/>
        </authorList>
    </citation>
    <scope>NUCLEOTIDE SEQUENCE [LARGE SCALE GENOMIC DNA]</scope>
    <source>
        <tissue evidence="13">Muscle</tissue>
    </source>
</reference>
<dbReference type="GO" id="GO:0000387">
    <property type="term" value="P:spliceosomal snRNP assembly"/>
    <property type="evidence" value="ECO:0007669"/>
    <property type="project" value="TreeGrafter"/>
</dbReference>
<dbReference type="OrthoDB" id="77463at2759"/>
<keyword evidence="6" id="KW-0508">mRNA splicing</keyword>
<protein>
    <recommendedName>
        <fullName evidence="11">Gem-associated protein 6</fullName>
    </recommendedName>
</protein>
<dbReference type="GO" id="GO:0000245">
    <property type="term" value="P:spliceosomal complex assembly"/>
    <property type="evidence" value="ECO:0007669"/>
    <property type="project" value="InterPro"/>
</dbReference>
<dbReference type="FunFam" id="2.30.30.100:FF:000038">
    <property type="entry name" value="Gem-associated protein 6"/>
    <property type="match status" value="1"/>
</dbReference>
<comment type="subunit">
    <text evidence="10">Part of the core SMN complex that contains SMN1, GEMIN2/SIP1, DDX20/GEMIN3, GEMIN4, GEMIN5, GEMIN6, GEMIN7, GEMIN8 and STRAP/UNRIP. Part of the SMN-Sm complex that contains SMN1, GEMIN2/SIP1, DDX20/GEMIN3, GEMIN4, GEMIN5, GEMIN6, GEMIN7, GEMIN8, STRAP/UNRIP and the Sm proteins SNRPB, SNRPD1, SNRPD2, SNRPD3, SNRPE, SNRPF and SNRPG. Interacts with GEMIN7; the interaction is direct. Interacts with GEMIN8; the interaction is direct. Interacts with SNRPB, SNRPD2, SNRPD3 and SNRPE; the interaction is direct.</text>
</comment>
<comment type="subcellular location">
    <subcellularLocation>
        <location evidence="1">Cytoplasm</location>
    </subcellularLocation>
    <subcellularLocation>
        <location evidence="8">Nucleus</location>
        <location evidence="8">Gem</location>
    </subcellularLocation>
    <subcellularLocation>
        <location evidence="2">Nucleus</location>
        <location evidence="2">Nucleoplasm</location>
    </subcellularLocation>
</comment>
<evidence type="ECO:0000313" key="13">
    <source>
        <dbReference type="EMBL" id="TNN57186.1"/>
    </source>
</evidence>
<evidence type="ECO:0000256" key="4">
    <source>
        <dbReference type="ARBA" id="ARBA00022553"/>
    </source>
</evidence>
<comment type="function">
    <text evidence="9">The SMN complex catalyzes the assembly of small nuclear ribonucleoproteins (snRNPs), the building blocks of the spliceosome, and thereby plays an important role in the splicing of cellular pre-mRNAs. Most spliceosomal snRNPs contain a common set of Sm proteins SNRPB, SNRPD1, SNRPD2, SNRPD3, SNRPE, SNRPF and SNRPG that assemble in a heptameric protein ring on the Sm site of the small nuclear RNA to form the core snRNP (Sm core). In the cytosol, the Sm proteins SNRPD1, SNRPD2, SNRPE, SNRPF and SNRPG are trapped in an inactive 6S pICln-Sm complex by the chaperone CLNS1A that controls the assembly of the core snRNP. To assemble core snRNPs, the SMN complex accepts the trapped 5Sm proteins from CLNS1A forming an intermediate. Binding of snRNA inside 5Sm triggers eviction of the SMN complex, thereby allowing binding of SNRPD3 and SNRPB to complete assembly of the core snRNP.</text>
</comment>
<evidence type="ECO:0000256" key="8">
    <source>
        <dbReference type="ARBA" id="ARBA00034695"/>
    </source>
</evidence>
<keyword evidence="7" id="KW-0539">Nucleus</keyword>
<dbReference type="InterPro" id="IPR009422">
    <property type="entry name" value="Gemin6"/>
</dbReference>
<dbReference type="EMBL" id="SRLO01000411">
    <property type="protein sequence ID" value="TNN57186.1"/>
    <property type="molecule type" value="Genomic_DNA"/>
</dbReference>
<sequence length="177" mass="20083">MQCDWPLLGPLQWMRYVNKQVKVKAGKDEERRGWLLTVDPVSASLVLVDFGEEEEGGRRASVQVVMGHAVEQVEVLQEADEETTVRLQASFLPPETHSLDPAELRRRRGVVRRWLEKNRLPVEEEGDELKVAGALTIGAPYGPEDCRSSNQIILDRIQKLLQNRTQVQPEHPETDPA</sequence>
<dbReference type="InterPro" id="IPR046857">
    <property type="entry name" value="Gemin6_Sm-like_dom"/>
</dbReference>
<name>A0A4Z2GUJ3_9TELE</name>
<dbReference type="GO" id="GO:0097504">
    <property type="term" value="C:Gemini of Cajal bodies"/>
    <property type="evidence" value="ECO:0007669"/>
    <property type="project" value="UniProtKB-SubCell"/>
</dbReference>
<evidence type="ECO:0000256" key="6">
    <source>
        <dbReference type="ARBA" id="ARBA00023187"/>
    </source>
</evidence>
<evidence type="ECO:0000256" key="11">
    <source>
        <dbReference type="ARBA" id="ARBA00067670"/>
    </source>
</evidence>
<evidence type="ECO:0000256" key="3">
    <source>
        <dbReference type="ARBA" id="ARBA00022490"/>
    </source>
</evidence>
<gene>
    <name evidence="13" type="primary">GEMIN6</name>
    <name evidence="13" type="ORF">EYF80_032616</name>
</gene>
<keyword evidence="3" id="KW-0963">Cytoplasm</keyword>
<evidence type="ECO:0000256" key="2">
    <source>
        <dbReference type="ARBA" id="ARBA00004642"/>
    </source>
</evidence>
<dbReference type="PROSITE" id="PS52001">
    <property type="entry name" value="AD"/>
    <property type="match status" value="1"/>
</dbReference>
<evidence type="ECO:0000256" key="1">
    <source>
        <dbReference type="ARBA" id="ARBA00004496"/>
    </source>
</evidence>
<dbReference type="Proteomes" id="UP000314294">
    <property type="component" value="Unassembled WGS sequence"/>
</dbReference>
<keyword evidence="5" id="KW-0507">mRNA processing</keyword>